<keyword evidence="4" id="KW-1185">Reference proteome</keyword>
<proteinExistence type="predicted"/>
<feature type="compositionally biased region" description="Basic residues" evidence="2">
    <location>
        <begin position="25"/>
        <end position="35"/>
    </location>
</feature>
<organism evidence="3 4">
    <name type="scientific">Xyrichtys novacula</name>
    <name type="common">Pearly razorfish</name>
    <name type="synonym">Hemipteronotus novacula</name>
    <dbReference type="NCBI Taxonomy" id="13765"/>
    <lineage>
        <taxon>Eukaryota</taxon>
        <taxon>Metazoa</taxon>
        <taxon>Chordata</taxon>
        <taxon>Craniata</taxon>
        <taxon>Vertebrata</taxon>
        <taxon>Euteleostomi</taxon>
        <taxon>Actinopterygii</taxon>
        <taxon>Neopterygii</taxon>
        <taxon>Teleostei</taxon>
        <taxon>Neoteleostei</taxon>
        <taxon>Acanthomorphata</taxon>
        <taxon>Eupercaria</taxon>
        <taxon>Labriformes</taxon>
        <taxon>Labridae</taxon>
        <taxon>Xyrichtys</taxon>
    </lineage>
</organism>
<evidence type="ECO:0000256" key="1">
    <source>
        <dbReference type="SAM" id="Coils"/>
    </source>
</evidence>
<reference evidence="3" key="1">
    <citation type="submission" date="2023-08" db="EMBL/GenBank/DDBJ databases">
        <authorList>
            <person name="Alioto T."/>
            <person name="Alioto T."/>
            <person name="Gomez Garrido J."/>
        </authorList>
    </citation>
    <scope>NUCLEOTIDE SEQUENCE</scope>
</reference>
<gene>
    <name evidence="3" type="ORF">XNOV1_A032797</name>
</gene>
<feature type="region of interest" description="Disordered" evidence="2">
    <location>
        <begin position="305"/>
        <end position="332"/>
    </location>
</feature>
<accession>A0AAV1EWU3</accession>
<feature type="region of interest" description="Disordered" evidence="2">
    <location>
        <begin position="18"/>
        <end position="46"/>
    </location>
</feature>
<evidence type="ECO:0000313" key="4">
    <source>
        <dbReference type="Proteomes" id="UP001178508"/>
    </source>
</evidence>
<feature type="coiled-coil region" evidence="1">
    <location>
        <begin position="158"/>
        <end position="238"/>
    </location>
</feature>
<sequence>MTTMNMNMNMNMSKTIYSSSEKMNTRKRRNKRKNKATPVPLDQGTNKYANAVPADLYDLDDDDDFGNFNINEQNLMRQAIKVSEVAEVAARRQEAQERYRQLQLEPTMDASDWESDGEDRESVHDKHSPPSQQGQKEVMVPIPSRPVIQILESEFQRLAGEEKEAVRLKGEMAALSQEVNLLKEQLRQQEEKAPSEKTRLLTEVSGKREEAGKAVLEIKKLKEDCETEMRKRRETEECLAQQAELTSRLQADMDKAVTEVKNQWWQDRSQLLGDIMHLRAALYYAQVTQENQRLLWAEQQAKVTEDNCHTTEPNQVQEETATENPEREEDKTSLLDEMKEELSTVKAELKQTQEDLQTKTCQWEEERSCLLSDKEEICRLKAALEKAEEDLKKQNPQVDGLSDGSRKIRASLNQAQKDLKKKNKRLEEERACVLFLKGENGKLKDALAKAQEDQQQWEEERTQLLSEKEDASKLKEVLSQTKEDLKNERKQWEEERTHLLSQTEESSKLKADLSKTQEQLRKNRQQWNHERARIQQKLDFCKLKEDLQQLREQLKDQKNKANKVRADLILEQESLKVKLIQAQEKLKAQDKDFSGLLREKEEERSRIRASLDEVLKSDENQKRKHHEEVSQLKSALHQAQEDLSRKTSQWMESISVIQQDCEVKETEIQTQTSPPNDTVMDELRRLEEQLEEVRRPPKRSLKKRFKGLFKKDTQTS</sequence>
<dbReference type="Proteomes" id="UP001178508">
    <property type="component" value="Chromosome 3"/>
</dbReference>
<evidence type="ECO:0000313" key="3">
    <source>
        <dbReference type="EMBL" id="CAJ1052967.1"/>
    </source>
</evidence>
<feature type="region of interest" description="Disordered" evidence="2">
    <location>
        <begin position="485"/>
        <end position="512"/>
    </location>
</feature>
<dbReference type="AlphaFoldDB" id="A0AAV1EWU3"/>
<feature type="compositionally biased region" description="Basic and acidic residues" evidence="2">
    <location>
        <begin position="485"/>
        <end position="498"/>
    </location>
</feature>
<feature type="region of interest" description="Disordered" evidence="2">
    <location>
        <begin position="616"/>
        <end position="635"/>
    </location>
</feature>
<evidence type="ECO:0000256" key="2">
    <source>
        <dbReference type="SAM" id="MobiDB-lite"/>
    </source>
</evidence>
<dbReference type="EMBL" id="OY660866">
    <property type="protein sequence ID" value="CAJ1052967.1"/>
    <property type="molecule type" value="Genomic_DNA"/>
</dbReference>
<keyword evidence="1" id="KW-0175">Coiled coil</keyword>
<feature type="region of interest" description="Disordered" evidence="2">
    <location>
        <begin position="693"/>
        <end position="716"/>
    </location>
</feature>
<protein>
    <submittedName>
        <fullName evidence="3">Trichohyalin-like</fullName>
    </submittedName>
</protein>
<feature type="region of interest" description="Disordered" evidence="2">
    <location>
        <begin position="99"/>
        <end position="138"/>
    </location>
</feature>
<name>A0AAV1EWU3_XYRNO</name>
<feature type="compositionally biased region" description="Basic and acidic residues" evidence="2">
    <location>
        <begin position="616"/>
        <end position="630"/>
    </location>
</feature>
<feature type="compositionally biased region" description="Basic residues" evidence="2">
    <location>
        <begin position="696"/>
        <end position="708"/>
    </location>
</feature>